<protein>
    <recommendedName>
        <fullName evidence="4">Outer membrane lipoprotein-sorting protein</fullName>
    </recommendedName>
</protein>
<feature type="signal peptide" evidence="1">
    <location>
        <begin position="1"/>
        <end position="18"/>
    </location>
</feature>
<sequence>MKKLVLPLLLIFALATKAQETTPKMVIEKYIETIGGKAAIDGIQDFSMDLTAEVQGQAMSMVVRKKMPNKFLTIVKIDGMGEVNNTVFDGVKGKMTQMGQEQVIEGDAAKGLDAQSNIIGEVVYLTDLGKLTYLGKETLDGVECHKLKVLNAAGEAEEFYEVASGLKKRQINEVESPMGKMKITIDYADYKQVGSVKFPHSLKQDMGMIAFELKATQIKVNSGLEDSLFEVKDGVK</sequence>
<dbReference type="EMBL" id="RJUF01000004">
    <property type="protein sequence ID" value="MCP9761891.1"/>
    <property type="molecule type" value="Genomic_DNA"/>
</dbReference>
<name>A0AAE3H0L9_9BACT</name>
<keyword evidence="1" id="KW-0732">Signal</keyword>
<dbReference type="RefSeq" id="WP_255035635.1">
    <property type="nucleotide sequence ID" value="NZ_RJUF01000004.1"/>
</dbReference>
<dbReference type="Proteomes" id="UP001204144">
    <property type="component" value="Unassembled WGS sequence"/>
</dbReference>
<reference evidence="2 3" key="1">
    <citation type="submission" date="2018-11" db="EMBL/GenBank/DDBJ databases">
        <title>Novel bacteria species description.</title>
        <authorList>
            <person name="Han J.-H."/>
        </authorList>
    </citation>
    <scope>NUCLEOTIDE SEQUENCE [LARGE SCALE GENOMIC DNA]</scope>
    <source>
        <strain evidence="2 3">KCTC23259</strain>
    </source>
</reference>
<comment type="caution">
    <text evidence="2">The sequence shown here is derived from an EMBL/GenBank/DDBJ whole genome shotgun (WGS) entry which is preliminary data.</text>
</comment>
<proteinExistence type="predicted"/>
<accession>A0AAE3H0L9</accession>
<evidence type="ECO:0008006" key="4">
    <source>
        <dbReference type="Google" id="ProtNLM"/>
    </source>
</evidence>
<dbReference type="AlphaFoldDB" id="A0AAE3H0L9"/>
<feature type="chain" id="PRO_5041929021" description="Outer membrane lipoprotein-sorting protein" evidence="1">
    <location>
        <begin position="19"/>
        <end position="236"/>
    </location>
</feature>
<gene>
    <name evidence="2" type="ORF">EGI31_02910</name>
</gene>
<keyword evidence="3" id="KW-1185">Reference proteome</keyword>
<organism evidence="2 3">
    <name type="scientific">Lacihabitans soyangensis</name>
    <dbReference type="NCBI Taxonomy" id="869394"/>
    <lineage>
        <taxon>Bacteria</taxon>
        <taxon>Pseudomonadati</taxon>
        <taxon>Bacteroidota</taxon>
        <taxon>Cytophagia</taxon>
        <taxon>Cytophagales</taxon>
        <taxon>Leadbetterellaceae</taxon>
        <taxon>Lacihabitans</taxon>
    </lineage>
</organism>
<evidence type="ECO:0000313" key="2">
    <source>
        <dbReference type="EMBL" id="MCP9761891.1"/>
    </source>
</evidence>
<evidence type="ECO:0000256" key="1">
    <source>
        <dbReference type="SAM" id="SignalP"/>
    </source>
</evidence>
<evidence type="ECO:0000313" key="3">
    <source>
        <dbReference type="Proteomes" id="UP001204144"/>
    </source>
</evidence>